<dbReference type="Proteomes" id="UP000243217">
    <property type="component" value="Unassembled WGS sequence"/>
</dbReference>
<evidence type="ECO:0000313" key="3">
    <source>
        <dbReference type="Proteomes" id="UP000243217"/>
    </source>
</evidence>
<evidence type="ECO:0000256" key="1">
    <source>
        <dbReference type="SAM" id="Phobius"/>
    </source>
</evidence>
<accession>A0A1V9YPM7</accession>
<keyword evidence="1" id="KW-0472">Membrane</keyword>
<sequence length="230" mass="27012">MLTCQMWSVWVLCVVTKTILYIISFFSIGFSIRLLSIRNTDVLKHTQVAQRNDIGAIRQSHTIPSNYRYWGLYLDARCLFMAFIVLYVLLMLTRVRAVRSPSRVPYAVKTFCNHTMFSTSWNTLFIDRFVSDDGVSKIRNGPDRSTILCEKTSVLMNIAWMTDPIEYLLSRFWNHSTVYFYRDKATDEVFLHPLSPDELKLLAGDVEEFLLMEERKELNEVPWSERIYCC</sequence>
<evidence type="ECO:0000313" key="2">
    <source>
        <dbReference type="EMBL" id="OQR87664.1"/>
    </source>
</evidence>
<keyword evidence="3" id="KW-1185">Reference proteome</keyword>
<keyword evidence="1" id="KW-0812">Transmembrane</keyword>
<name>A0A1V9YPM7_9STRA</name>
<dbReference type="AlphaFoldDB" id="A0A1V9YPM7"/>
<dbReference type="EMBL" id="JNBS01003382">
    <property type="protein sequence ID" value="OQR87664.1"/>
    <property type="molecule type" value="Genomic_DNA"/>
</dbReference>
<comment type="caution">
    <text evidence="2">The sequence shown here is derived from an EMBL/GenBank/DDBJ whole genome shotgun (WGS) entry which is preliminary data.</text>
</comment>
<keyword evidence="1" id="KW-1133">Transmembrane helix</keyword>
<gene>
    <name evidence="2" type="ORF">THRCLA_10439</name>
</gene>
<reference evidence="2 3" key="1">
    <citation type="journal article" date="2014" name="Genome Biol. Evol.">
        <title>The secreted proteins of Achlya hypogyna and Thraustotheca clavata identify the ancestral oomycete secretome and reveal gene acquisitions by horizontal gene transfer.</title>
        <authorList>
            <person name="Misner I."/>
            <person name="Blouin N."/>
            <person name="Leonard G."/>
            <person name="Richards T.A."/>
            <person name="Lane C.E."/>
        </authorList>
    </citation>
    <scope>NUCLEOTIDE SEQUENCE [LARGE SCALE GENOMIC DNA]</scope>
    <source>
        <strain evidence="2 3">ATCC 34112</strain>
    </source>
</reference>
<protein>
    <submittedName>
        <fullName evidence="2">Uncharacterized protein</fullName>
    </submittedName>
</protein>
<proteinExistence type="predicted"/>
<feature type="transmembrane region" description="Helical" evidence="1">
    <location>
        <begin position="70"/>
        <end position="93"/>
    </location>
</feature>
<organism evidence="2 3">
    <name type="scientific">Thraustotheca clavata</name>
    <dbReference type="NCBI Taxonomy" id="74557"/>
    <lineage>
        <taxon>Eukaryota</taxon>
        <taxon>Sar</taxon>
        <taxon>Stramenopiles</taxon>
        <taxon>Oomycota</taxon>
        <taxon>Saprolegniomycetes</taxon>
        <taxon>Saprolegniales</taxon>
        <taxon>Achlyaceae</taxon>
        <taxon>Thraustotheca</taxon>
    </lineage>
</organism>
<feature type="transmembrane region" description="Helical" evidence="1">
    <location>
        <begin position="7"/>
        <end position="32"/>
    </location>
</feature>